<dbReference type="GO" id="GO:0051539">
    <property type="term" value="F:4 iron, 4 sulfur cluster binding"/>
    <property type="evidence" value="ECO:0007669"/>
    <property type="project" value="UniProtKB-UniRule"/>
</dbReference>
<comment type="similarity">
    <text evidence="3">Belongs to the radical SAM superfamily. 7-carboxy-7-deazaguanine synthase family.</text>
</comment>
<dbReference type="EMBL" id="CP043424">
    <property type="protein sequence ID" value="QIW11271.1"/>
    <property type="molecule type" value="Genomic_DNA"/>
</dbReference>
<reference evidence="5 7" key="2">
    <citation type="submission" date="2019-08" db="EMBL/GenBank/DDBJ databases">
        <title>Complete genome sequences of Francisella adeliensis (FSC1325 and FSC1326).</title>
        <authorList>
            <person name="Ohrman C."/>
            <person name="Uneklint I."/>
            <person name="Vallesi A."/>
            <person name="Karlsson L."/>
            <person name="Sjodin A."/>
        </authorList>
    </citation>
    <scope>NUCLEOTIDE SEQUENCE [LARGE SCALE GENOMIC DNA]</scope>
    <source>
        <strain evidence="5 7">FSC1325</strain>
    </source>
</reference>
<feature type="binding site" evidence="3">
    <location>
        <position position="91"/>
    </location>
    <ligand>
        <name>Mg(2+)</name>
        <dbReference type="ChEBI" id="CHEBI:18420"/>
    </ligand>
</feature>
<protein>
    <recommendedName>
        <fullName evidence="3">7-carboxy-7-deazaguanine synthase</fullName>
        <shortName evidence="3">CDG synthase</shortName>
        <ecNumber evidence="3">4.3.99.3</ecNumber>
    </recommendedName>
    <alternativeName>
        <fullName evidence="3">Queuosine biosynthesis protein QueE</fullName>
    </alternativeName>
</protein>
<evidence type="ECO:0000313" key="6">
    <source>
        <dbReference type="Proteomes" id="UP000251120"/>
    </source>
</evidence>
<proteinExistence type="inferred from homology"/>
<keyword evidence="1 3" id="KW-0004">4Fe-4S</keyword>
<feature type="binding site" evidence="3">
    <location>
        <position position="50"/>
    </location>
    <ligand>
        <name>[4Fe-4S] cluster</name>
        <dbReference type="ChEBI" id="CHEBI:49883"/>
        <note>4Fe-4S-S-AdoMet</note>
    </ligand>
</feature>
<gene>
    <name evidence="3" type="primary">queE</name>
    <name evidence="4" type="ORF">CDH04_00815</name>
    <name evidence="5" type="ORF">FZC43_00815</name>
</gene>
<comment type="cofactor">
    <cofactor evidence="3">
        <name>S-adenosyl-L-methionine</name>
        <dbReference type="ChEBI" id="CHEBI:59789"/>
    </cofactor>
    <text evidence="3">Binds 1 S-adenosyl-L-methionine per subunit.</text>
</comment>
<keyword evidence="3" id="KW-0949">S-adenosyl-L-methionine</keyword>
<keyword evidence="3" id="KW-0479">Metal-binding</keyword>
<keyword evidence="3" id="KW-0460">Magnesium</keyword>
<dbReference type="GO" id="GO:0000287">
    <property type="term" value="F:magnesium ion binding"/>
    <property type="evidence" value="ECO:0007669"/>
    <property type="project" value="UniProtKB-UniRule"/>
</dbReference>
<dbReference type="AlphaFoldDB" id="A0A2Z4XW15"/>
<reference evidence="4 6" key="1">
    <citation type="submission" date="2017-06" db="EMBL/GenBank/DDBJ databases">
        <title>Complete genome of Francisella adeliensis.</title>
        <authorList>
            <person name="Vallesi A."/>
            <person name="Sjodin A."/>
        </authorList>
    </citation>
    <scope>NUCLEOTIDE SEQUENCE [LARGE SCALE GENOMIC DNA]</scope>
    <source>
        <strain evidence="4 6">FDC440</strain>
    </source>
</reference>
<dbReference type="Proteomes" id="UP000681131">
    <property type="component" value="Chromosome"/>
</dbReference>
<feature type="binding site" evidence="3">
    <location>
        <position position="138"/>
    </location>
    <ligand>
        <name>substrate</name>
    </ligand>
</feature>
<dbReference type="SUPFAM" id="SSF102114">
    <property type="entry name" value="Radical SAM enzymes"/>
    <property type="match status" value="1"/>
</dbReference>
<name>A0A2Z4XW15_9GAMM</name>
<comment type="cofactor">
    <cofactor evidence="3">
        <name>[4Fe-4S] cluster</name>
        <dbReference type="ChEBI" id="CHEBI:49883"/>
    </cofactor>
    <text evidence="3">Binds 1 [4Fe-4S] cluster. The cluster is coordinated with 3 cysteines and an exchangeable S-adenosyl-L-methionine.</text>
</comment>
<dbReference type="UniPathway" id="UPA00391"/>
<dbReference type="PANTHER" id="PTHR42836">
    <property type="entry name" value="7-CARBOXY-7-DEAZAGUANINE SYNTHASE"/>
    <property type="match status" value="1"/>
</dbReference>
<dbReference type="InterPro" id="IPR024924">
    <property type="entry name" value="7-CO-7-deazaguanine_synth-like"/>
</dbReference>
<sequence length="306" mass="35570">MYYLLKYLNYLCSKLKDITYSEIFYSPQGEGHYTGVVSAWIRLFSCNLQCDGFGQKDPTDVNIYQLPYKTCDVSNIKRMKDLPVFETGCDSSYSWSKKFKHLAKTQSIEKTVDELENILPTKKFLHKDSKQETHLCITGGEPLINQDQIVAMLQEFERRENLPKFITIETNGTQKLNNEFKKYFKKYIAKGNELFLSVSPKLFSITGEKRAKAIKPETIKEYYELSSKGQLKFVIDNKQPSQIELEELVSIFRTYGIWYNVWCMPLGALKEQQYKIAREVAEYASSKGYYTCARVHTYLFGNEIGT</sequence>
<keyword evidence="7" id="KW-1185">Reference proteome</keyword>
<feature type="binding site" evidence="3">
    <location>
        <begin position="199"/>
        <end position="201"/>
    </location>
    <ligand>
        <name>S-adenosyl-L-methionine</name>
        <dbReference type="ChEBI" id="CHEBI:59789"/>
    </ligand>
</feature>
<evidence type="ECO:0000313" key="4">
    <source>
        <dbReference type="EMBL" id="AXA33044.1"/>
    </source>
</evidence>
<comment type="caution">
    <text evidence="3">Lacks conserved residue(s) required for the propagation of feature annotation.</text>
</comment>
<feature type="binding site" evidence="3">
    <location>
        <position position="89"/>
    </location>
    <ligand>
        <name>[4Fe-4S] cluster</name>
        <dbReference type="ChEBI" id="CHEBI:49883"/>
        <note>4Fe-4S-S-AdoMet</note>
    </ligand>
</feature>
<comment type="function">
    <text evidence="3">Catalyzes the complex heterocyclic radical-mediated conversion of 6-carboxy-5,6,7,8-tetrahydropterin (CPH4) to 7-carboxy-7-deazaguanine (CDG), a step common to the biosynthetic pathways of all 7-deazapurine-containing compounds.</text>
</comment>
<keyword evidence="3" id="KW-0671">Queuosine biosynthesis</keyword>
<dbReference type="Gene3D" id="3.20.20.70">
    <property type="entry name" value="Aldolase class I"/>
    <property type="match status" value="1"/>
</dbReference>
<evidence type="ECO:0000256" key="2">
    <source>
        <dbReference type="ARBA" id="ARBA00023239"/>
    </source>
</evidence>
<comment type="cofactor">
    <cofactor evidence="3">
        <name>Mg(2+)</name>
        <dbReference type="ChEBI" id="CHEBI:18420"/>
    </cofactor>
</comment>
<feature type="binding site" evidence="3">
    <location>
        <position position="46"/>
    </location>
    <ligand>
        <name>[4Fe-4S] cluster</name>
        <dbReference type="ChEBI" id="CHEBI:49883"/>
        <note>4Fe-4S-S-AdoMet</note>
    </ligand>
</feature>
<comment type="catalytic activity">
    <reaction evidence="3">
        <text>6-carboxy-5,6,7,8-tetrahydropterin + H(+) = 7-carboxy-7-carbaguanine + NH4(+)</text>
        <dbReference type="Rhea" id="RHEA:27974"/>
        <dbReference type="ChEBI" id="CHEBI:15378"/>
        <dbReference type="ChEBI" id="CHEBI:28938"/>
        <dbReference type="ChEBI" id="CHEBI:61032"/>
        <dbReference type="ChEBI" id="CHEBI:61036"/>
        <dbReference type="EC" id="4.3.99.3"/>
    </reaction>
</comment>
<comment type="pathway">
    <text evidence="3">Purine metabolism; 7-cyano-7-deazaguanine biosynthesis.</text>
</comment>
<dbReference type="HAMAP" id="MF_00917">
    <property type="entry name" value="QueE"/>
    <property type="match status" value="1"/>
</dbReference>
<keyword evidence="3" id="KW-0411">Iron-sulfur</keyword>
<dbReference type="InterPro" id="IPR058240">
    <property type="entry name" value="rSAM_sf"/>
</dbReference>
<feature type="binding site" evidence="3">
    <location>
        <position position="42"/>
    </location>
    <ligand>
        <name>substrate</name>
    </ligand>
</feature>
<keyword evidence="3" id="KW-0408">Iron</keyword>
<dbReference type="GO" id="GO:0008616">
    <property type="term" value="P:tRNA queuosine(34) biosynthetic process"/>
    <property type="evidence" value="ECO:0007669"/>
    <property type="project" value="UniProtKB-UniRule"/>
</dbReference>
<dbReference type="PANTHER" id="PTHR42836:SF1">
    <property type="entry name" value="7-CARBOXY-7-DEAZAGUANINE SYNTHASE"/>
    <property type="match status" value="1"/>
</dbReference>
<keyword evidence="2 3" id="KW-0456">Lyase</keyword>
<feature type="binding site" evidence="3">
    <location>
        <begin position="27"/>
        <end position="29"/>
    </location>
    <ligand>
        <name>substrate</name>
    </ligand>
</feature>
<evidence type="ECO:0000313" key="5">
    <source>
        <dbReference type="EMBL" id="QIW11271.1"/>
    </source>
</evidence>
<dbReference type="OrthoDB" id="9792276at2"/>
<comment type="subunit">
    <text evidence="3">Homodimer.</text>
</comment>
<feature type="binding site" evidence="3">
    <location>
        <position position="140"/>
    </location>
    <ligand>
        <name>S-adenosyl-L-methionine</name>
        <dbReference type="ChEBI" id="CHEBI:59789"/>
    </ligand>
</feature>
<dbReference type="EC" id="4.3.99.3" evidence="3"/>
<dbReference type="GO" id="GO:0016840">
    <property type="term" value="F:carbon-nitrogen lyase activity"/>
    <property type="evidence" value="ECO:0007669"/>
    <property type="project" value="UniProtKB-UniRule"/>
</dbReference>
<evidence type="ECO:0000256" key="3">
    <source>
        <dbReference type="HAMAP-Rule" id="MF_00917"/>
    </source>
</evidence>
<dbReference type="InterPro" id="IPR013785">
    <property type="entry name" value="Aldolase_TIM"/>
</dbReference>
<dbReference type="EMBL" id="CP021781">
    <property type="protein sequence ID" value="AXA33044.1"/>
    <property type="molecule type" value="Genomic_DNA"/>
</dbReference>
<evidence type="ECO:0000256" key="1">
    <source>
        <dbReference type="ARBA" id="ARBA00022485"/>
    </source>
</evidence>
<dbReference type="Proteomes" id="UP000251120">
    <property type="component" value="Chromosome"/>
</dbReference>
<organism evidence="4 6">
    <name type="scientific">Francisella adeliensis</name>
    <dbReference type="NCBI Taxonomy" id="2007306"/>
    <lineage>
        <taxon>Bacteria</taxon>
        <taxon>Pseudomonadati</taxon>
        <taxon>Pseudomonadota</taxon>
        <taxon>Gammaproteobacteria</taxon>
        <taxon>Thiotrichales</taxon>
        <taxon>Francisellaceae</taxon>
        <taxon>Francisella</taxon>
    </lineage>
</organism>
<evidence type="ECO:0000313" key="7">
    <source>
        <dbReference type="Proteomes" id="UP000681131"/>
    </source>
</evidence>
<accession>A0A2Z4XW15</accession>
<dbReference type="GO" id="GO:1904047">
    <property type="term" value="F:S-adenosyl-L-methionine binding"/>
    <property type="evidence" value="ECO:0007669"/>
    <property type="project" value="UniProtKB-UniRule"/>
</dbReference>
<dbReference type="KEGG" id="fad:CDH04_00815"/>